<evidence type="ECO:0000313" key="3">
    <source>
        <dbReference type="Proteomes" id="UP000751190"/>
    </source>
</evidence>
<dbReference type="InterPro" id="IPR012674">
    <property type="entry name" value="Calycin"/>
</dbReference>
<keyword evidence="3" id="KW-1185">Reference proteome</keyword>
<dbReference type="SUPFAM" id="SSF50814">
    <property type="entry name" value="Lipocalins"/>
    <property type="match status" value="1"/>
</dbReference>
<sequence length="456" mass="49035">MSSAMPAYGPRVSERAGWVDQLRDAAKHALLVVALAALPLLGSPHTAYAENELAAQCGGKFDSSLIDRQCFASSCKAQTQACLENSECMKGLVCTARCLGDTKCISGCFARFGNADIDGLIQCSIEDNACLKVAILQPGPEDPAQAPPPPVPVLKDFQPKSLEGRWYKVMGWNSMYDCYDCQLNKFATIAAAAPAPAPAGGAQASPRTTAFDAATSGMSVQRADEALQQLAERPSSAMQVDVDFDMPRPATLLRSGHNHQHLRERLDFDAPGSARTAHTHGSMFGLSFWENWYLLGENARGEPQFKFVYYNGRTVQNKYDGAFVYARTPDVPAEALPSIYRVLREAGFEPESFCRVRNSCGVPSQLGPELIGVPGVLADEPSGPARALVDGVSPLLPQNPLVLSSLQIWYELTDYLEDPHYAGSYILQNQERMPPLAQFATAAAAGAANAGDAGAR</sequence>
<organism evidence="2 3">
    <name type="scientific">Diacronema lutheri</name>
    <name type="common">Unicellular marine alga</name>
    <name type="synonym">Monochrysis lutheri</name>
    <dbReference type="NCBI Taxonomy" id="2081491"/>
    <lineage>
        <taxon>Eukaryota</taxon>
        <taxon>Haptista</taxon>
        <taxon>Haptophyta</taxon>
        <taxon>Pavlovophyceae</taxon>
        <taxon>Pavlovales</taxon>
        <taxon>Pavlovaceae</taxon>
        <taxon>Diacronema</taxon>
    </lineage>
</organism>
<gene>
    <name evidence="2" type="ORF">KFE25_007781</name>
</gene>
<dbReference type="OrthoDB" id="10258187at2759"/>
<dbReference type="Proteomes" id="UP000751190">
    <property type="component" value="Unassembled WGS sequence"/>
</dbReference>
<proteinExistence type="predicted"/>
<dbReference type="InterPro" id="IPR044682">
    <property type="entry name" value="VDE"/>
</dbReference>
<dbReference type="Gene3D" id="2.40.128.20">
    <property type="match status" value="1"/>
</dbReference>
<dbReference type="OMA" id="KVMGWNS"/>
<dbReference type="GO" id="GO:0046422">
    <property type="term" value="F:violaxanthin de-epoxidase activity"/>
    <property type="evidence" value="ECO:0007669"/>
    <property type="project" value="InterPro"/>
</dbReference>
<dbReference type="AlphaFoldDB" id="A0A8J5XJY7"/>
<name>A0A8J5XJY7_DIALT</name>
<comment type="caution">
    <text evidence="2">The sequence shown here is derived from an EMBL/GenBank/DDBJ whole genome shotgun (WGS) entry which is preliminary data.</text>
</comment>
<dbReference type="InterPro" id="IPR010788">
    <property type="entry name" value="VDE_dom"/>
</dbReference>
<dbReference type="PANTHER" id="PTHR33970:SF1">
    <property type="entry name" value="VIOLAXANTHIN DE-EPOXIDASE, CHLOROPLASTIC"/>
    <property type="match status" value="1"/>
</dbReference>
<dbReference type="Pfam" id="PF07137">
    <property type="entry name" value="VDE"/>
    <property type="match status" value="1"/>
</dbReference>
<accession>A0A8J5XJY7</accession>
<dbReference type="EMBL" id="JAGTXO010000003">
    <property type="protein sequence ID" value="KAG8469263.1"/>
    <property type="molecule type" value="Genomic_DNA"/>
</dbReference>
<evidence type="ECO:0000259" key="1">
    <source>
        <dbReference type="Pfam" id="PF07137"/>
    </source>
</evidence>
<feature type="domain" description="VDE lipocalin" evidence="1">
    <location>
        <begin position="68"/>
        <end position="358"/>
    </location>
</feature>
<reference evidence="2" key="1">
    <citation type="submission" date="2021-05" db="EMBL/GenBank/DDBJ databases">
        <title>The genome of the haptophyte Pavlova lutheri (Diacronema luteri, Pavlovales) - a model for lipid biosynthesis in eukaryotic algae.</title>
        <authorList>
            <person name="Hulatt C.J."/>
            <person name="Posewitz M.C."/>
        </authorList>
    </citation>
    <scope>NUCLEOTIDE SEQUENCE</scope>
    <source>
        <strain evidence="2">NIVA-4/92</strain>
    </source>
</reference>
<evidence type="ECO:0000313" key="2">
    <source>
        <dbReference type="EMBL" id="KAG8469263.1"/>
    </source>
</evidence>
<dbReference type="GO" id="GO:0010028">
    <property type="term" value="P:xanthophyll cycle"/>
    <property type="evidence" value="ECO:0007669"/>
    <property type="project" value="InterPro"/>
</dbReference>
<protein>
    <recommendedName>
        <fullName evidence="1">VDE lipocalin domain-containing protein</fullName>
    </recommendedName>
</protein>
<dbReference type="PANTHER" id="PTHR33970">
    <property type="entry name" value="VIOLAXANTHIN DE-EPOXIDASE, CHLOROPLASTIC-RELATED"/>
    <property type="match status" value="1"/>
</dbReference>